<evidence type="ECO:0000313" key="1">
    <source>
        <dbReference type="EMBL" id="CAB4196924.1"/>
    </source>
</evidence>
<name>A0A6J5RXZ7_9CAUD</name>
<protein>
    <submittedName>
        <fullName evidence="1">Uncharacterized protein</fullName>
    </submittedName>
</protein>
<reference evidence="1" key="1">
    <citation type="submission" date="2020-05" db="EMBL/GenBank/DDBJ databases">
        <authorList>
            <person name="Chiriac C."/>
            <person name="Salcher M."/>
            <person name="Ghai R."/>
            <person name="Kavagutti S V."/>
        </authorList>
    </citation>
    <scope>NUCLEOTIDE SEQUENCE</scope>
</reference>
<gene>
    <name evidence="1" type="ORF">UFOVP1290_444</name>
</gene>
<accession>A0A6J5RXZ7</accession>
<dbReference type="EMBL" id="LR797252">
    <property type="protein sequence ID" value="CAB4196924.1"/>
    <property type="molecule type" value="Genomic_DNA"/>
</dbReference>
<sequence>MSMKINKSSYVTLIEEDIAWLEKMPRTLERDHIILILKLSPEREYDDQEELSYHRHKLDRKIHWSKRSKDNNIYIYCDELVRKPKFNTGGVDGIFSGIYESDDNILYSFESNKITCSECDSHIARP</sequence>
<organism evidence="1">
    <name type="scientific">uncultured Caudovirales phage</name>
    <dbReference type="NCBI Taxonomy" id="2100421"/>
    <lineage>
        <taxon>Viruses</taxon>
        <taxon>Duplodnaviria</taxon>
        <taxon>Heunggongvirae</taxon>
        <taxon>Uroviricota</taxon>
        <taxon>Caudoviricetes</taxon>
        <taxon>Peduoviridae</taxon>
        <taxon>Maltschvirus</taxon>
        <taxon>Maltschvirus maltsch</taxon>
    </lineage>
</organism>
<proteinExistence type="predicted"/>